<evidence type="ECO:0000313" key="2">
    <source>
        <dbReference type="Proteomes" id="UP000246077"/>
    </source>
</evidence>
<dbReference type="InterPro" id="IPR008514">
    <property type="entry name" value="T6SS_Hcp"/>
</dbReference>
<organism evidence="1 2">
    <name type="scientific">Zavarzinia compransoris</name>
    <dbReference type="NCBI Taxonomy" id="1264899"/>
    <lineage>
        <taxon>Bacteria</taxon>
        <taxon>Pseudomonadati</taxon>
        <taxon>Pseudomonadota</taxon>
        <taxon>Alphaproteobacteria</taxon>
        <taxon>Rhodospirillales</taxon>
        <taxon>Zavarziniaceae</taxon>
        <taxon>Zavarzinia</taxon>
    </lineage>
</organism>
<dbReference type="AlphaFoldDB" id="A0A317E0U4"/>
<dbReference type="PANTHER" id="PTHR36152:SF1">
    <property type="entry name" value="UBIQUITIN-LIKE DOMAIN-CONTAINING PROTEIN"/>
    <property type="match status" value="1"/>
</dbReference>
<dbReference type="InterPro" id="IPR036624">
    <property type="entry name" value="Hcp1-lik_sf"/>
</dbReference>
<gene>
    <name evidence="1" type="ORF">DKG75_11910</name>
</gene>
<keyword evidence="2" id="KW-1185">Reference proteome</keyword>
<dbReference type="EMBL" id="QGLF01000003">
    <property type="protein sequence ID" value="PWR20697.1"/>
    <property type="molecule type" value="Genomic_DNA"/>
</dbReference>
<protein>
    <recommendedName>
        <fullName evidence="3">Type VI secretion system tube protein Hcp</fullName>
    </recommendedName>
</protein>
<dbReference type="PANTHER" id="PTHR36152">
    <property type="entry name" value="CYTOPLASMIC PROTEIN-RELATED"/>
    <property type="match status" value="1"/>
</dbReference>
<sequence length="163" mass="17879">MALYMKFGAVKGDVTEKGHEQWLLIESISLGFSRYLTSAVGAGQNREGSTPDFQDIHITRMTDRSTPELMKEALHGGKGVEVTFDFTTSDKDPFVYYQVKLFDVLIGSYQQSGSGGGAGNRPVDSISLNFRKFEAKYVQKKIDGTPGESKLAGYDLSKAVAHL</sequence>
<dbReference type="RefSeq" id="WP_109921341.1">
    <property type="nucleotide sequence ID" value="NZ_QGLF01000003.1"/>
</dbReference>
<dbReference type="Proteomes" id="UP000246077">
    <property type="component" value="Unassembled WGS sequence"/>
</dbReference>
<dbReference type="OrthoDB" id="7571664at2"/>
<comment type="caution">
    <text evidence="1">The sequence shown here is derived from an EMBL/GenBank/DDBJ whole genome shotgun (WGS) entry which is preliminary data.</text>
</comment>
<accession>A0A317E0U4</accession>
<reference evidence="2" key="1">
    <citation type="submission" date="2018-05" db="EMBL/GenBank/DDBJ databases">
        <title>Zavarzinia sp. HR-AS.</title>
        <authorList>
            <person name="Lee Y."/>
            <person name="Jeon C.O."/>
        </authorList>
    </citation>
    <scope>NUCLEOTIDE SEQUENCE [LARGE SCALE GENOMIC DNA]</scope>
    <source>
        <strain evidence="2">DSM 1231</strain>
    </source>
</reference>
<name>A0A317E0U4_9PROT</name>
<evidence type="ECO:0008006" key="3">
    <source>
        <dbReference type="Google" id="ProtNLM"/>
    </source>
</evidence>
<dbReference type="Pfam" id="PF05638">
    <property type="entry name" value="T6SS_HCP"/>
    <property type="match status" value="1"/>
</dbReference>
<proteinExistence type="predicted"/>
<evidence type="ECO:0000313" key="1">
    <source>
        <dbReference type="EMBL" id="PWR20697.1"/>
    </source>
</evidence>
<dbReference type="Gene3D" id="2.30.110.20">
    <property type="entry name" value="Hcp1-like"/>
    <property type="match status" value="1"/>
</dbReference>
<dbReference type="InterPro" id="IPR053165">
    <property type="entry name" value="HSI-I_assembly_Hcp1"/>
</dbReference>
<dbReference type="SUPFAM" id="SSF141452">
    <property type="entry name" value="Hcp1-like"/>
    <property type="match status" value="1"/>
</dbReference>